<name>A0A6L9EC87_9FLAO</name>
<dbReference type="AlphaFoldDB" id="A0A6L9EC87"/>
<organism evidence="1 2">
    <name type="scientific">Poritiphilus flavus</name>
    <dbReference type="NCBI Taxonomy" id="2697053"/>
    <lineage>
        <taxon>Bacteria</taxon>
        <taxon>Pseudomonadati</taxon>
        <taxon>Bacteroidota</taxon>
        <taxon>Flavobacteriia</taxon>
        <taxon>Flavobacteriales</taxon>
        <taxon>Flavobacteriaceae</taxon>
        <taxon>Poritiphilus</taxon>
    </lineage>
</organism>
<sequence>MTKEERYPEIKDLLVFGIEKLRSNFADKTANMENMCAVHTAYRELALYSFGLLEVPEAYRDKISNCLTGGTSLLETKTALLDYIDSGEYIEIYGDKLQSPLEAVQTLLDHSETHLTLEAGQKLLRQIMDFYG</sequence>
<evidence type="ECO:0000313" key="2">
    <source>
        <dbReference type="Proteomes" id="UP000475249"/>
    </source>
</evidence>
<protein>
    <submittedName>
        <fullName evidence="1">Uncharacterized protein</fullName>
    </submittedName>
</protein>
<keyword evidence="2" id="KW-1185">Reference proteome</keyword>
<gene>
    <name evidence="1" type="ORF">GTQ38_09590</name>
</gene>
<dbReference type="EMBL" id="WXYO01000004">
    <property type="protein sequence ID" value="NAS12253.1"/>
    <property type="molecule type" value="Genomic_DNA"/>
</dbReference>
<comment type="caution">
    <text evidence="1">The sequence shown here is derived from an EMBL/GenBank/DDBJ whole genome shotgun (WGS) entry which is preliminary data.</text>
</comment>
<accession>A0A6L9EC87</accession>
<reference evidence="1 2" key="1">
    <citation type="submission" date="2020-01" db="EMBL/GenBank/DDBJ databases">
        <title>Bacteria diversity of Porities sp.</title>
        <authorList>
            <person name="Wang G."/>
        </authorList>
    </citation>
    <scope>NUCLEOTIDE SEQUENCE [LARGE SCALE GENOMIC DNA]</scope>
    <source>
        <strain evidence="1 2">R33</strain>
    </source>
</reference>
<dbReference type="RefSeq" id="WP_161435294.1">
    <property type="nucleotide sequence ID" value="NZ_WXYO01000004.1"/>
</dbReference>
<proteinExistence type="predicted"/>
<dbReference type="Proteomes" id="UP000475249">
    <property type="component" value="Unassembled WGS sequence"/>
</dbReference>
<evidence type="ECO:0000313" key="1">
    <source>
        <dbReference type="EMBL" id="NAS12253.1"/>
    </source>
</evidence>